<evidence type="ECO:0000313" key="7">
    <source>
        <dbReference type="Proteomes" id="UP000191980"/>
    </source>
</evidence>
<dbReference type="OrthoDB" id="9806170at2"/>
<comment type="pathway">
    <text evidence="1">Purine metabolism; IMP biosynthesis via de novo pathway; N(2)-formyl-N(1)-(5-phospho-D-ribosyl)glycinamide from N(1)-(5-phospho-D-ribosyl)glycinamide (10-formyl THF route): step 1/1.</text>
</comment>
<dbReference type="GO" id="GO:0005829">
    <property type="term" value="C:cytosol"/>
    <property type="evidence" value="ECO:0007669"/>
    <property type="project" value="TreeGrafter"/>
</dbReference>
<dbReference type="RefSeq" id="WP_080522275.1">
    <property type="nucleotide sequence ID" value="NZ_LPUF01000001.1"/>
</dbReference>
<evidence type="ECO:0000256" key="1">
    <source>
        <dbReference type="ARBA" id="ARBA00005054"/>
    </source>
</evidence>
<dbReference type="SUPFAM" id="SSF53328">
    <property type="entry name" value="Formyltransferase"/>
    <property type="match status" value="1"/>
</dbReference>
<keyword evidence="3 6" id="KW-0808">Transferase</keyword>
<organism evidence="6 7">
    <name type="scientific">Methyloprofundus sedimenti</name>
    <dbReference type="NCBI Taxonomy" id="1420851"/>
    <lineage>
        <taxon>Bacteria</taxon>
        <taxon>Pseudomonadati</taxon>
        <taxon>Pseudomonadota</taxon>
        <taxon>Gammaproteobacteria</taxon>
        <taxon>Methylococcales</taxon>
        <taxon>Methylococcaceae</taxon>
        <taxon>Methyloprofundus</taxon>
    </lineage>
</organism>
<dbReference type="Pfam" id="PF00551">
    <property type="entry name" value="Formyl_trans_N"/>
    <property type="match status" value="1"/>
</dbReference>
<sequence>MKISFLASHGGSSARQIIAAIKAHSLAGFEIGILITNNKTTAIYPWCLENGLKVIHVSGETHPGNEDLAIKQALIDAGTDIVVLSGYMKKIGSETLAAFNNKILNIHPSLLPKYGGHKMYGDYVHAAVLSAGEKVSGASVQVINADYDAGPVLLQKQVPVLAGDTIASLGERVRSVEGELYLNALKKWQANDFKV</sequence>
<gene>
    <name evidence="6" type="ORF">AU255_07305</name>
</gene>
<keyword evidence="4" id="KW-0658">Purine biosynthesis</keyword>
<feature type="domain" description="Formyl transferase N-terminal" evidence="5">
    <location>
        <begin position="1"/>
        <end position="185"/>
    </location>
</feature>
<dbReference type="Proteomes" id="UP000191980">
    <property type="component" value="Unassembled WGS sequence"/>
</dbReference>
<evidence type="ECO:0000259" key="5">
    <source>
        <dbReference type="Pfam" id="PF00551"/>
    </source>
</evidence>
<evidence type="ECO:0000256" key="2">
    <source>
        <dbReference type="ARBA" id="ARBA00012254"/>
    </source>
</evidence>
<evidence type="ECO:0000256" key="3">
    <source>
        <dbReference type="ARBA" id="ARBA00022679"/>
    </source>
</evidence>
<dbReference type="GO" id="GO:0006189">
    <property type="term" value="P:'de novo' IMP biosynthetic process"/>
    <property type="evidence" value="ECO:0007669"/>
    <property type="project" value="TreeGrafter"/>
</dbReference>
<dbReference type="InterPro" id="IPR036477">
    <property type="entry name" value="Formyl_transf_N_sf"/>
</dbReference>
<evidence type="ECO:0000256" key="4">
    <source>
        <dbReference type="ARBA" id="ARBA00022755"/>
    </source>
</evidence>
<dbReference type="PANTHER" id="PTHR43369">
    <property type="entry name" value="PHOSPHORIBOSYLGLYCINAMIDE FORMYLTRANSFERASE"/>
    <property type="match status" value="1"/>
</dbReference>
<dbReference type="STRING" id="1420851.AU255_07305"/>
<protein>
    <recommendedName>
        <fullName evidence="2">phosphoribosylglycinamide formyltransferase 1</fullName>
        <ecNumber evidence="2">2.1.2.2</ecNumber>
    </recommendedName>
</protein>
<evidence type="ECO:0000313" key="6">
    <source>
        <dbReference type="EMBL" id="OQK17663.1"/>
    </source>
</evidence>
<keyword evidence="7" id="KW-1185">Reference proteome</keyword>
<dbReference type="AlphaFoldDB" id="A0A1V8M8E0"/>
<accession>A0A1V8M8E0</accession>
<proteinExistence type="predicted"/>
<dbReference type="GO" id="GO:0004644">
    <property type="term" value="F:phosphoribosylglycinamide formyltransferase activity"/>
    <property type="evidence" value="ECO:0007669"/>
    <property type="project" value="UniProtKB-EC"/>
</dbReference>
<dbReference type="PANTHER" id="PTHR43369:SF2">
    <property type="entry name" value="PHOSPHORIBOSYLGLYCINAMIDE FORMYLTRANSFERASE"/>
    <property type="match status" value="1"/>
</dbReference>
<dbReference type="InterPro" id="IPR002376">
    <property type="entry name" value="Formyl_transf_N"/>
</dbReference>
<dbReference type="Gene3D" id="3.40.50.170">
    <property type="entry name" value="Formyl transferase, N-terminal domain"/>
    <property type="match status" value="1"/>
</dbReference>
<dbReference type="EC" id="2.1.2.2" evidence="2"/>
<dbReference type="EMBL" id="LPUF01000001">
    <property type="protein sequence ID" value="OQK17663.1"/>
    <property type="molecule type" value="Genomic_DNA"/>
</dbReference>
<comment type="caution">
    <text evidence="6">The sequence shown here is derived from an EMBL/GenBank/DDBJ whole genome shotgun (WGS) entry which is preliminary data.</text>
</comment>
<reference evidence="6 7" key="1">
    <citation type="submission" date="2015-12" db="EMBL/GenBank/DDBJ databases">
        <authorList>
            <person name="Shamseldin A."/>
            <person name="Moawad H."/>
            <person name="Abd El-Rahim W.M."/>
            <person name="Sadowsky M.J."/>
        </authorList>
    </citation>
    <scope>NUCLEOTIDE SEQUENCE [LARGE SCALE GENOMIC DNA]</scope>
    <source>
        <strain evidence="6 7">WF1</strain>
    </source>
</reference>
<name>A0A1V8M8E0_9GAMM</name>